<sequence>MSSHPPNRLGKRRHSKACARCRGRKIRCDFQYPICGACSKAGATCLGFDPIHGVDKPRSAVSHLEQEVARLEIELGRVNDQPRNVSDIAREKVETLTSSLAMAILEPSFPPQKETKSPPLASAFFLSHSPVPYLNDPAPRNTRVVEPQERGNVPGSLFSIPRHIINVLLNHYCATYRPQYPAIEEPDLYKACNRVYNDTQPSAFDKFCVNITLAISMNTLIQSDKKRAAKATSVFWNTAVNQLDELGPSNTWEWLQSLQLLAHYGFLSPKDIDCSKCAAAATRLCLQLGLHHELPPSAKTELKPEELNTRRRLFWNAYSIDSAVNTVRCRPFIWPKSALTARFPDFESQSYQTLHVWLLRQIETEITLAMYHPSIATIDTLWGSSFDQWFTRIHERLKEWHQTIRQNIILTERIEFHELLFQCQILRLNRPSPRFPSPTEEMCRTSFQSSLALIKEFSFLDQKGKLFYLWHAAYYLVESGVCLLASIVSGMEFVGQERTQLGGENITTLITYIPKLPSLLWKVSNRWSDITPHASALESISFTVLEILEQWSVGGTIDGFIFYEIKQKLHKLSVFSPFPLDLQVPANDFIQHPALGPGDEFHTVLNDQPTEPDVAVSAFDAAYFIPSLPDPSLVLQDSSSIFPNAYNGEFGNAPVLDFSATDIEEILTSLSES</sequence>
<dbReference type="AlphaFoldDB" id="A0AAD4KGT2"/>
<evidence type="ECO:0000259" key="8">
    <source>
        <dbReference type="PROSITE" id="PS50048"/>
    </source>
</evidence>
<dbReference type="RefSeq" id="XP_046067482.1">
    <property type="nucleotide sequence ID" value="XM_046222283.1"/>
</dbReference>
<dbReference type="GeneID" id="70252570"/>
<dbReference type="Pfam" id="PF00172">
    <property type="entry name" value="Zn_clus"/>
    <property type="match status" value="1"/>
</dbReference>
<dbReference type="GO" id="GO:0043565">
    <property type="term" value="F:sequence-specific DNA binding"/>
    <property type="evidence" value="ECO:0007669"/>
    <property type="project" value="TreeGrafter"/>
</dbReference>
<evidence type="ECO:0000256" key="1">
    <source>
        <dbReference type="ARBA" id="ARBA00004123"/>
    </source>
</evidence>
<gene>
    <name evidence="9" type="ORF">BGW36DRAFT_465142</name>
</gene>
<dbReference type="EMBL" id="JAJTJA010000012">
    <property type="protein sequence ID" value="KAH8691390.1"/>
    <property type="molecule type" value="Genomic_DNA"/>
</dbReference>
<comment type="subcellular location">
    <subcellularLocation>
        <location evidence="1">Nucleus</location>
    </subcellularLocation>
</comment>
<dbReference type="GO" id="GO:0008270">
    <property type="term" value="F:zinc ion binding"/>
    <property type="evidence" value="ECO:0007669"/>
    <property type="project" value="InterPro"/>
</dbReference>
<dbReference type="Proteomes" id="UP001201262">
    <property type="component" value="Unassembled WGS sequence"/>
</dbReference>
<dbReference type="InterPro" id="IPR007219">
    <property type="entry name" value="XnlR_reg_dom"/>
</dbReference>
<dbReference type="GO" id="GO:0045944">
    <property type="term" value="P:positive regulation of transcription by RNA polymerase II"/>
    <property type="evidence" value="ECO:0007669"/>
    <property type="project" value="TreeGrafter"/>
</dbReference>
<dbReference type="InterPro" id="IPR001138">
    <property type="entry name" value="Zn2Cys6_DnaBD"/>
</dbReference>
<feature type="domain" description="Zn(2)-C6 fungal-type" evidence="8">
    <location>
        <begin position="17"/>
        <end position="45"/>
    </location>
</feature>
<dbReference type="PANTHER" id="PTHR47782">
    <property type="entry name" value="ZN(II)2CYS6 TRANSCRIPTION FACTOR (EUROFUNG)-RELATED"/>
    <property type="match status" value="1"/>
</dbReference>
<evidence type="ECO:0000256" key="7">
    <source>
        <dbReference type="ARBA" id="ARBA00023242"/>
    </source>
</evidence>
<proteinExistence type="predicted"/>
<evidence type="ECO:0000256" key="3">
    <source>
        <dbReference type="ARBA" id="ARBA00022833"/>
    </source>
</evidence>
<keyword evidence="7" id="KW-0539">Nucleus</keyword>
<dbReference type="SUPFAM" id="SSF57701">
    <property type="entry name" value="Zn2/Cys6 DNA-binding domain"/>
    <property type="match status" value="1"/>
</dbReference>
<dbReference type="InterPro" id="IPR036864">
    <property type="entry name" value="Zn2-C6_fun-type_DNA-bd_sf"/>
</dbReference>
<dbReference type="CDD" id="cd12148">
    <property type="entry name" value="fungal_TF_MHR"/>
    <property type="match status" value="1"/>
</dbReference>
<organism evidence="9 10">
    <name type="scientific">Talaromyces proteolyticus</name>
    <dbReference type="NCBI Taxonomy" id="1131652"/>
    <lineage>
        <taxon>Eukaryota</taxon>
        <taxon>Fungi</taxon>
        <taxon>Dikarya</taxon>
        <taxon>Ascomycota</taxon>
        <taxon>Pezizomycotina</taxon>
        <taxon>Eurotiomycetes</taxon>
        <taxon>Eurotiomycetidae</taxon>
        <taxon>Eurotiales</taxon>
        <taxon>Trichocomaceae</taxon>
        <taxon>Talaromyces</taxon>
        <taxon>Talaromyces sect. Bacilispori</taxon>
    </lineage>
</organism>
<evidence type="ECO:0000256" key="6">
    <source>
        <dbReference type="ARBA" id="ARBA00023163"/>
    </source>
</evidence>
<keyword evidence="4" id="KW-0805">Transcription regulation</keyword>
<evidence type="ECO:0000313" key="9">
    <source>
        <dbReference type="EMBL" id="KAH8691390.1"/>
    </source>
</evidence>
<evidence type="ECO:0000313" key="10">
    <source>
        <dbReference type="Proteomes" id="UP001201262"/>
    </source>
</evidence>
<dbReference type="PROSITE" id="PS50048">
    <property type="entry name" value="ZN2_CY6_FUNGAL_2"/>
    <property type="match status" value="1"/>
</dbReference>
<dbReference type="GO" id="GO:0006351">
    <property type="term" value="P:DNA-templated transcription"/>
    <property type="evidence" value="ECO:0007669"/>
    <property type="project" value="InterPro"/>
</dbReference>
<comment type="caution">
    <text evidence="9">The sequence shown here is derived from an EMBL/GenBank/DDBJ whole genome shotgun (WGS) entry which is preliminary data.</text>
</comment>
<dbReference type="Pfam" id="PF04082">
    <property type="entry name" value="Fungal_trans"/>
    <property type="match status" value="1"/>
</dbReference>
<accession>A0AAD4KGT2</accession>
<keyword evidence="2" id="KW-0479">Metal-binding</keyword>
<evidence type="ECO:0000256" key="5">
    <source>
        <dbReference type="ARBA" id="ARBA00023125"/>
    </source>
</evidence>
<dbReference type="Gene3D" id="4.10.240.10">
    <property type="entry name" value="Zn(2)-C6 fungal-type DNA-binding domain"/>
    <property type="match status" value="1"/>
</dbReference>
<dbReference type="PROSITE" id="PS00463">
    <property type="entry name" value="ZN2_CY6_FUNGAL_1"/>
    <property type="match status" value="1"/>
</dbReference>
<reference evidence="9" key="1">
    <citation type="submission" date="2021-12" db="EMBL/GenBank/DDBJ databases">
        <title>Convergent genome expansion in fungi linked to evolution of root-endophyte symbiosis.</title>
        <authorList>
            <consortium name="DOE Joint Genome Institute"/>
            <person name="Ke Y.-H."/>
            <person name="Bonito G."/>
            <person name="Liao H.-L."/>
            <person name="Looney B."/>
            <person name="Rojas-Flechas A."/>
            <person name="Nash J."/>
            <person name="Hameed K."/>
            <person name="Schadt C."/>
            <person name="Martin F."/>
            <person name="Crous P.W."/>
            <person name="Miettinen O."/>
            <person name="Magnuson J.K."/>
            <person name="Labbe J."/>
            <person name="Jacobson D."/>
            <person name="Doktycz M.J."/>
            <person name="Veneault-Fourrey C."/>
            <person name="Kuo A."/>
            <person name="Mondo S."/>
            <person name="Calhoun S."/>
            <person name="Riley R."/>
            <person name="Ohm R."/>
            <person name="LaButti K."/>
            <person name="Andreopoulos B."/>
            <person name="Pangilinan J."/>
            <person name="Nolan M."/>
            <person name="Tritt A."/>
            <person name="Clum A."/>
            <person name="Lipzen A."/>
            <person name="Daum C."/>
            <person name="Barry K."/>
            <person name="Grigoriev I.V."/>
            <person name="Vilgalys R."/>
        </authorList>
    </citation>
    <scope>NUCLEOTIDE SEQUENCE</scope>
    <source>
        <strain evidence="9">PMI_201</strain>
    </source>
</reference>
<keyword evidence="6" id="KW-0804">Transcription</keyword>
<dbReference type="CDD" id="cd00067">
    <property type="entry name" value="GAL4"/>
    <property type="match status" value="1"/>
</dbReference>
<keyword evidence="5" id="KW-0238">DNA-binding</keyword>
<dbReference type="SMART" id="SM00066">
    <property type="entry name" value="GAL4"/>
    <property type="match status" value="1"/>
</dbReference>
<keyword evidence="10" id="KW-1185">Reference proteome</keyword>
<dbReference type="GO" id="GO:0000981">
    <property type="term" value="F:DNA-binding transcription factor activity, RNA polymerase II-specific"/>
    <property type="evidence" value="ECO:0007669"/>
    <property type="project" value="InterPro"/>
</dbReference>
<evidence type="ECO:0000256" key="4">
    <source>
        <dbReference type="ARBA" id="ARBA00023015"/>
    </source>
</evidence>
<dbReference type="PANTHER" id="PTHR47782:SF1">
    <property type="entry name" value="PYRIMIDINE PATHWAY REGULATORY PROTEIN 1"/>
    <property type="match status" value="1"/>
</dbReference>
<name>A0AAD4KGT2_9EURO</name>
<dbReference type="GO" id="GO:0005634">
    <property type="term" value="C:nucleus"/>
    <property type="evidence" value="ECO:0007669"/>
    <property type="project" value="UniProtKB-SubCell"/>
</dbReference>
<evidence type="ECO:0000256" key="2">
    <source>
        <dbReference type="ARBA" id="ARBA00022723"/>
    </source>
</evidence>
<dbReference type="InterPro" id="IPR052202">
    <property type="entry name" value="Yeast_MetPath_Reg"/>
</dbReference>
<keyword evidence="3" id="KW-0862">Zinc</keyword>
<protein>
    <recommendedName>
        <fullName evidence="8">Zn(2)-C6 fungal-type domain-containing protein</fullName>
    </recommendedName>
</protein>